<reference evidence="1 2" key="1">
    <citation type="submission" date="2017-06" db="EMBL/GenBank/DDBJ databases">
        <title>Draft genome sequence of Fusobacterium nucleatum subsp. polymorphum KCOM 1267 (=ChDC F290).</title>
        <authorList>
            <person name="Kook J.-K."/>
            <person name="Park S.-N."/>
            <person name="Lim Y.K."/>
            <person name="Roh H."/>
        </authorList>
    </citation>
    <scope>NUCLEOTIDE SEQUENCE [LARGE SCALE GENOMIC DNA]</scope>
    <source>
        <strain evidence="2">KCOM 1267(ChDC F290)</strain>
    </source>
</reference>
<comment type="caution">
    <text evidence="1">The sequence shown here is derived from an EMBL/GenBank/DDBJ whole genome shotgun (WGS) entry which is preliminary data.</text>
</comment>
<dbReference type="Proteomes" id="UP000221504">
    <property type="component" value="Unassembled WGS sequence"/>
</dbReference>
<dbReference type="AlphaFoldDB" id="A0A2C6C166"/>
<dbReference type="EMBL" id="NIRM01000001">
    <property type="protein sequence ID" value="PHI10597.1"/>
    <property type="molecule type" value="Genomic_DNA"/>
</dbReference>
<proteinExistence type="predicted"/>
<evidence type="ECO:0000313" key="2">
    <source>
        <dbReference type="Proteomes" id="UP000221504"/>
    </source>
</evidence>
<accession>A0A2C6C166</accession>
<gene>
    <name evidence="1" type="ORF">CBG52_05585</name>
</gene>
<sequence length="81" mass="9576">MSKNIRGGNEKEKVILFVYLQNYLFNDFEEITNIELTDIINSSTQQTINKYTQELEKKGYLLKIKQRPLTYTLAEKITDKL</sequence>
<name>A0A2C6C166_FUSNP</name>
<organism evidence="1 2">
    <name type="scientific">Fusobacterium nucleatum subsp. polymorphum</name>
    <name type="common">Fusobacterium polymorphum</name>
    <dbReference type="NCBI Taxonomy" id="76857"/>
    <lineage>
        <taxon>Bacteria</taxon>
        <taxon>Fusobacteriati</taxon>
        <taxon>Fusobacteriota</taxon>
        <taxon>Fusobacteriia</taxon>
        <taxon>Fusobacteriales</taxon>
        <taxon>Fusobacteriaceae</taxon>
        <taxon>Fusobacterium</taxon>
    </lineage>
</organism>
<protein>
    <submittedName>
        <fullName evidence="1">Uncharacterized protein</fullName>
    </submittedName>
</protein>
<evidence type="ECO:0000313" key="1">
    <source>
        <dbReference type="EMBL" id="PHI10597.1"/>
    </source>
</evidence>